<keyword evidence="3 6" id="KW-0032">Aminotransferase</keyword>
<dbReference type="InterPro" id="IPR015421">
    <property type="entry name" value="PyrdxlP-dep_Trfase_major"/>
</dbReference>
<dbReference type="Gene3D" id="3.40.640.10">
    <property type="entry name" value="Type I PLP-dependent aspartate aminotransferase-like (Major domain)"/>
    <property type="match status" value="1"/>
</dbReference>
<evidence type="ECO:0000256" key="5">
    <source>
        <dbReference type="ARBA" id="ARBA00022898"/>
    </source>
</evidence>
<reference evidence="8 9" key="1">
    <citation type="journal article" date="2021" name="Sci. Rep.">
        <title>The distribution of antibiotic resistance genes in chicken gut microbiota commensals.</title>
        <authorList>
            <person name="Juricova H."/>
            <person name="Matiasovicova J."/>
            <person name="Kubasova T."/>
            <person name="Cejkova D."/>
            <person name="Rychlik I."/>
        </authorList>
    </citation>
    <scope>NUCLEOTIDE SEQUENCE [LARGE SCALE GENOMIC DNA]</scope>
    <source>
        <strain evidence="8 9">An773</strain>
    </source>
</reference>
<keyword evidence="5" id="KW-0663">Pyridoxal phosphate</keyword>
<evidence type="ECO:0000256" key="6">
    <source>
        <dbReference type="RuleBase" id="RU000481"/>
    </source>
</evidence>
<keyword evidence="9" id="KW-1185">Reference proteome</keyword>
<keyword evidence="4 6" id="KW-0808">Transferase</keyword>
<comment type="cofactor">
    <cofactor evidence="1 6">
        <name>pyridoxal 5'-phosphate</name>
        <dbReference type="ChEBI" id="CHEBI:597326"/>
    </cofactor>
</comment>
<gene>
    <name evidence="8" type="ORF">H7U36_13295</name>
</gene>
<evidence type="ECO:0000313" key="9">
    <source>
        <dbReference type="Proteomes" id="UP000716906"/>
    </source>
</evidence>
<dbReference type="Proteomes" id="UP000716906">
    <property type="component" value="Unassembled WGS sequence"/>
</dbReference>
<dbReference type="GO" id="GO:0008483">
    <property type="term" value="F:transaminase activity"/>
    <property type="evidence" value="ECO:0007669"/>
    <property type="project" value="UniProtKB-KW"/>
</dbReference>
<evidence type="ECO:0000256" key="2">
    <source>
        <dbReference type="ARBA" id="ARBA00007441"/>
    </source>
</evidence>
<dbReference type="Gene3D" id="3.90.1150.10">
    <property type="entry name" value="Aspartate Aminotransferase, domain 1"/>
    <property type="match status" value="1"/>
</dbReference>
<feature type="domain" description="Aminotransferase class I/classII large" evidence="7">
    <location>
        <begin position="30"/>
        <end position="385"/>
    </location>
</feature>
<evidence type="ECO:0000313" key="8">
    <source>
        <dbReference type="EMBL" id="MBM6739058.1"/>
    </source>
</evidence>
<dbReference type="InterPro" id="IPR050596">
    <property type="entry name" value="AspAT/PAT-like"/>
</dbReference>
<evidence type="ECO:0000256" key="1">
    <source>
        <dbReference type="ARBA" id="ARBA00001933"/>
    </source>
</evidence>
<dbReference type="EMBL" id="JACLYY010000015">
    <property type="protein sequence ID" value="MBM6739058.1"/>
    <property type="molecule type" value="Genomic_DNA"/>
</dbReference>
<evidence type="ECO:0000256" key="3">
    <source>
        <dbReference type="ARBA" id="ARBA00022576"/>
    </source>
</evidence>
<dbReference type="PRINTS" id="PR00753">
    <property type="entry name" value="ACCSYNTHASE"/>
</dbReference>
<dbReference type="InterPro" id="IPR004839">
    <property type="entry name" value="Aminotransferase_I/II_large"/>
</dbReference>
<evidence type="ECO:0000259" key="7">
    <source>
        <dbReference type="Pfam" id="PF00155"/>
    </source>
</evidence>
<name>A0ABS2EBQ9_9FIRM</name>
<dbReference type="InterPro" id="IPR015422">
    <property type="entry name" value="PyrdxlP-dep_Trfase_small"/>
</dbReference>
<dbReference type="PANTHER" id="PTHR46383:SF1">
    <property type="entry name" value="ASPARTATE AMINOTRANSFERASE"/>
    <property type="match status" value="1"/>
</dbReference>
<dbReference type="SUPFAM" id="SSF53383">
    <property type="entry name" value="PLP-dependent transferases"/>
    <property type="match status" value="1"/>
</dbReference>
<dbReference type="InterPro" id="IPR004838">
    <property type="entry name" value="NHTrfase_class1_PyrdxlP-BS"/>
</dbReference>
<organism evidence="8 9">
    <name type="scientific">Faecalicatena fissicatena</name>
    <dbReference type="NCBI Taxonomy" id="290055"/>
    <lineage>
        <taxon>Bacteria</taxon>
        <taxon>Bacillati</taxon>
        <taxon>Bacillota</taxon>
        <taxon>Clostridia</taxon>
        <taxon>Lachnospirales</taxon>
        <taxon>Lachnospiraceae</taxon>
        <taxon>Faecalicatena</taxon>
    </lineage>
</organism>
<dbReference type="InterPro" id="IPR015424">
    <property type="entry name" value="PyrdxlP-dep_Trfase"/>
</dbReference>
<sequence length="393" mass="43266">MISKRIQEVEPSRTVELTNRIAAMKREGIPVIGLNVGEPDFDTPAHICRAAEKAIEEGFTRYTPVMGVPELREAIASKLVEENRADYAPDEITLGPGAKQCIYAALLALCDPGDEVIIPCPCWVSYTEMVRMAGGVPVTVRTAEDFSLDLTSIAQAVTDRTKAVIINTPNNPTGAVYSRESLEELALLAQRHDFYIISDEVYESMVYDGREHVSVSSLSGDARRRTVLINSFSKTYAMTGWRLGYLAADREVVKAVNVVQSQMISSVNSISQKAGIAALQGSQDCVRAMAAEYDRRRCFLHERLCGIEGIRCRKGKGAFYLLPDVTDYLGREYNGKRIEDDLALAEFLLDKARVAVVPGSSFLAPGHLRITYAASMETLEKAADAMEKALRLL</sequence>
<comment type="similarity">
    <text evidence="2 6">Belongs to the class-I pyridoxal-phosphate-dependent aminotransferase family.</text>
</comment>
<dbReference type="Pfam" id="PF00155">
    <property type="entry name" value="Aminotran_1_2"/>
    <property type="match status" value="1"/>
</dbReference>
<accession>A0ABS2EBQ9</accession>
<comment type="caution">
    <text evidence="8">The sequence shown here is derived from an EMBL/GenBank/DDBJ whole genome shotgun (WGS) entry which is preliminary data.</text>
</comment>
<proteinExistence type="inferred from homology"/>
<dbReference type="EC" id="2.6.1.-" evidence="6"/>
<evidence type="ECO:0000256" key="4">
    <source>
        <dbReference type="ARBA" id="ARBA00022679"/>
    </source>
</evidence>
<dbReference type="PANTHER" id="PTHR46383">
    <property type="entry name" value="ASPARTATE AMINOTRANSFERASE"/>
    <property type="match status" value="1"/>
</dbReference>
<dbReference type="RefSeq" id="WP_138303753.1">
    <property type="nucleotide sequence ID" value="NZ_JACLYY010000015.1"/>
</dbReference>
<dbReference type="PROSITE" id="PS00105">
    <property type="entry name" value="AA_TRANSFER_CLASS_1"/>
    <property type="match status" value="1"/>
</dbReference>
<dbReference type="CDD" id="cd00609">
    <property type="entry name" value="AAT_like"/>
    <property type="match status" value="1"/>
</dbReference>
<protein>
    <recommendedName>
        <fullName evidence="6">Aminotransferase</fullName>
        <ecNumber evidence="6">2.6.1.-</ecNumber>
    </recommendedName>
</protein>